<dbReference type="Proteomes" id="UP001274830">
    <property type="component" value="Unassembled WGS sequence"/>
</dbReference>
<gene>
    <name evidence="2" type="ORF">LTR78_003857</name>
</gene>
<dbReference type="AlphaFoldDB" id="A0AAE1C358"/>
<name>A0AAE1C358_9PEZI</name>
<protein>
    <submittedName>
        <fullName evidence="2">Uncharacterized protein</fullName>
    </submittedName>
</protein>
<sequence>MTRYLIPPAAPSGWRSGYVVSPHVPATPHQQAGETLPDRSVSPVPRATTASIDTAMFDATEAQMVDSTWTATPSSEYEERLHATDPRPVRNLPYEKYPKTRSRLILPPESEIERMQYLATMRKNWGCGWFMTLGDMVGEECFGEEVSRELFEALARLSAVPGAEGSDGRGRAKNVLEGVVGDRDCTILTAGDVEIAVMLLAKVVE</sequence>
<accession>A0AAE1C358</accession>
<comment type="caution">
    <text evidence="2">The sequence shown here is derived from an EMBL/GenBank/DDBJ whole genome shotgun (WGS) entry which is preliminary data.</text>
</comment>
<evidence type="ECO:0000256" key="1">
    <source>
        <dbReference type="SAM" id="MobiDB-lite"/>
    </source>
</evidence>
<dbReference type="EMBL" id="JAUTXT010000011">
    <property type="protein sequence ID" value="KAK3676107.1"/>
    <property type="molecule type" value="Genomic_DNA"/>
</dbReference>
<proteinExistence type="predicted"/>
<keyword evidence="3" id="KW-1185">Reference proteome</keyword>
<evidence type="ECO:0000313" key="2">
    <source>
        <dbReference type="EMBL" id="KAK3676107.1"/>
    </source>
</evidence>
<organism evidence="2 3">
    <name type="scientific">Recurvomyces mirabilis</name>
    <dbReference type="NCBI Taxonomy" id="574656"/>
    <lineage>
        <taxon>Eukaryota</taxon>
        <taxon>Fungi</taxon>
        <taxon>Dikarya</taxon>
        <taxon>Ascomycota</taxon>
        <taxon>Pezizomycotina</taxon>
        <taxon>Dothideomycetes</taxon>
        <taxon>Dothideomycetidae</taxon>
        <taxon>Mycosphaerellales</taxon>
        <taxon>Teratosphaeriaceae</taxon>
        <taxon>Recurvomyces</taxon>
    </lineage>
</organism>
<evidence type="ECO:0000313" key="3">
    <source>
        <dbReference type="Proteomes" id="UP001274830"/>
    </source>
</evidence>
<reference evidence="2" key="1">
    <citation type="submission" date="2023-07" db="EMBL/GenBank/DDBJ databases">
        <title>Black Yeasts Isolated from many extreme environments.</title>
        <authorList>
            <person name="Coleine C."/>
            <person name="Stajich J.E."/>
            <person name="Selbmann L."/>
        </authorList>
    </citation>
    <scope>NUCLEOTIDE SEQUENCE</scope>
    <source>
        <strain evidence="2">CCFEE 5485</strain>
    </source>
</reference>
<feature type="region of interest" description="Disordered" evidence="1">
    <location>
        <begin position="21"/>
        <end position="46"/>
    </location>
</feature>